<name>A0A0U2Z9Y8_9ALTE</name>
<dbReference type="EMBL" id="CP013650">
    <property type="protein sequence ID" value="ALS99731.1"/>
    <property type="molecule type" value="Genomic_DNA"/>
</dbReference>
<dbReference type="KEGG" id="lal:AT746_16635"/>
<evidence type="ECO:0000313" key="1">
    <source>
        <dbReference type="EMBL" id="ALS99731.1"/>
    </source>
</evidence>
<dbReference type="Pfam" id="PF08843">
    <property type="entry name" value="AbiEii"/>
    <property type="match status" value="1"/>
</dbReference>
<keyword evidence="2" id="KW-1185">Reference proteome</keyword>
<dbReference type="Gene3D" id="3.10.450.620">
    <property type="entry name" value="JHP933, nucleotidyltransferase-like core domain"/>
    <property type="match status" value="1"/>
</dbReference>
<organism evidence="1 2">
    <name type="scientific">Lacimicrobium alkaliphilum</name>
    <dbReference type="NCBI Taxonomy" id="1526571"/>
    <lineage>
        <taxon>Bacteria</taxon>
        <taxon>Pseudomonadati</taxon>
        <taxon>Pseudomonadota</taxon>
        <taxon>Gammaproteobacteria</taxon>
        <taxon>Alteromonadales</taxon>
        <taxon>Alteromonadaceae</taxon>
        <taxon>Lacimicrobium</taxon>
    </lineage>
</organism>
<dbReference type="GO" id="GO:0016740">
    <property type="term" value="F:transferase activity"/>
    <property type="evidence" value="ECO:0007669"/>
    <property type="project" value="UniProtKB-KW"/>
</dbReference>
<sequence>MREQYLRQVNLLLNVIPEVAKEKCFALHGGTAINLFVLDMPRLSVDIDLTYIPIQDRDESISAINDALARIQANITALRPTIRITHKTDVCKLMVEDGDVLVKIEVNMIGRGVLGGTAPVQPLCDAAQEYFDAFCDIQVVPLSQLYGGKICAALDRQHPRDLFDVHLLLQEHSYSTEIKEGVIYALICSNRPTHEMLSPNHIDQRVAFDNQFNGMSDRPFTYEDMEAARSQLIRLVNESLNDTDKEFLLSVNRLEPKWSIYDFSHYPSVKWKLINLEKFKKSRPDDYHAHVEALQVQLKRSDL</sequence>
<dbReference type="OrthoDB" id="1550603at2"/>
<evidence type="ECO:0000313" key="2">
    <source>
        <dbReference type="Proteomes" id="UP000068447"/>
    </source>
</evidence>
<protein>
    <submittedName>
        <fullName evidence="1">Nucleotidyltransferase</fullName>
    </submittedName>
</protein>
<dbReference type="AlphaFoldDB" id="A0A0U2Z9Y8"/>
<keyword evidence="1" id="KW-0808">Transferase</keyword>
<reference evidence="1 2" key="1">
    <citation type="submission" date="2015-12" db="EMBL/GenBank/DDBJ databases">
        <title>Complete genome of Lacimicrobium alkaliphilum KCTC 32984.</title>
        <authorList>
            <person name="Kim S.-G."/>
            <person name="Lee Y.-J."/>
        </authorList>
    </citation>
    <scope>NUCLEOTIDE SEQUENCE [LARGE SCALE GENOMIC DNA]</scope>
    <source>
        <strain evidence="1 2">YelD216</strain>
    </source>
</reference>
<gene>
    <name evidence="1" type="ORF">AT746_16635</name>
</gene>
<dbReference type="Proteomes" id="UP000068447">
    <property type="component" value="Chromosome"/>
</dbReference>
<proteinExistence type="predicted"/>
<accession>A0A0U2Z9Y8</accession>
<dbReference type="RefSeq" id="WP_062482666.1">
    <property type="nucleotide sequence ID" value="NZ_CP013650.1"/>
</dbReference>
<dbReference type="InterPro" id="IPR014942">
    <property type="entry name" value="AbiEii"/>
</dbReference>